<evidence type="ECO:0000313" key="2">
    <source>
        <dbReference type="EMBL" id="KAJ9144129.1"/>
    </source>
</evidence>
<name>A0AA38RQL4_9PEZI</name>
<feature type="compositionally biased region" description="Acidic residues" evidence="1">
    <location>
        <begin position="113"/>
        <end position="133"/>
    </location>
</feature>
<dbReference type="Proteomes" id="UP001174694">
    <property type="component" value="Unassembled WGS sequence"/>
</dbReference>
<dbReference type="AlphaFoldDB" id="A0AA38RQL4"/>
<sequence length="141" mass="15707">MPDVYWKGGVQERQRIINKMLPKIRDDTFRTLSERRPEGKPHDSNTETSRPLGIEDLAASLNGLEFETSEASSPEYSPSELDVIKGYVFGNEETETIEEEDDGWSVQGDVTEDAPEAEVEGVGVVDDDDDEDGGVLLFRGR</sequence>
<protein>
    <submittedName>
        <fullName evidence="2">Uncharacterized protein</fullName>
    </submittedName>
</protein>
<gene>
    <name evidence="2" type="ORF">NKR23_g6039</name>
</gene>
<dbReference type="EMBL" id="JANBVO010000017">
    <property type="protein sequence ID" value="KAJ9144129.1"/>
    <property type="molecule type" value="Genomic_DNA"/>
</dbReference>
<evidence type="ECO:0000256" key="1">
    <source>
        <dbReference type="SAM" id="MobiDB-lite"/>
    </source>
</evidence>
<feature type="region of interest" description="Disordered" evidence="1">
    <location>
        <begin position="113"/>
        <end position="141"/>
    </location>
</feature>
<organism evidence="2 3">
    <name type="scientific">Pleurostoma richardsiae</name>
    <dbReference type="NCBI Taxonomy" id="41990"/>
    <lineage>
        <taxon>Eukaryota</taxon>
        <taxon>Fungi</taxon>
        <taxon>Dikarya</taxon>
        <taxon>Ascomycota</taxon>
        <taxon>Pezizomycotina</taxon>
        <taxon>Sordariomycetes</taxon>
        <taxon>Sordariomycetidae</taxon>
        <taxon>Calosphaeriales</taxon>
        <taxon>Pleurostomataceae</taxon>
        <taxon>Pleurostoma</taxon>
    </lineage>
</organism>
<feature type="compositionally biased region" description="Basic and acidic residues" evidence="1">
    <location>
        <begin position="27"/>
        <end position="45"/>
    </location>
</feature>
<evidence type="ECO:0000313" key="3">
    <source>
        <dbReference type="Proteomes" id="UP001174694"/>
    </source>
</evidence>
<reference evidence="2" key="1">
    <citation type="submission" date="2022-07" db="EMBL/GenBank/DDBJ databases">
        <title>Fungi with potential for degradation of polypropylene.</title>
        <authorList>
            <person name="Gostincar C."/>
        </authorList>
    </citation>
    <scope>NUCLEOTIDE SEQUENCE</scope>
    <source>
        <strain evidence="2">EXF-13308</strain>
    </source>
</reference>
<comment type="caution">
    <text evidence="2">The sequence shown here is derived from an EMBL/GenBank/DDBJ whole genome shotgun (WGS) entry which is preliminary data.</text>
</comment>
<accession>A0AA38RQL4</accession>
<keyword evidence="3" id="KW-1185">Reference proteome</keyword>
<feature type="region of interest" description="Disordered" evidence="1">
    <location>
        <begin position="27"/>
        <end position="52"/>
    </location>
</feature>
<proteinExistence type="predicted"/>